<feature type="region of interest" description="Disordered" evidence="1">
    <location>
        <begin position="9"/>
        <end position="136"/>
    </location>
</feature>
<reference evidence="2 3" key="1">
    <citation type="submission" date="2024-06" db="EMBL/GenBank/DDBJ databases">
        <title>A chromosome-level genome assembly of beet webworm, Loxostege sticticalis.</title>
        <authorList>
            <person name="Zhang Y."/>
        </authorList>
    </citation>
    <scope>NUCLEOTIDE SEQUENCE [LARGE SCALE GENOMIC DNA]</scope>
    <source>
        <strain evidence="2">AQ026</strain>
        <tissue evidence="2">Whole body</tissue>
    </source>
</reference>
<accession>A0ABR3I9C6</accession>
<proteinExistence type="predicted"/>
<evidence type="ECO:0000256" key="1">
    <source>
        <dbReference type="SAM" id="MobiDB-lite"/>
    </source>
</evidence>
<comment type="caution">
    <text evidence="2">The sequence shown here is derived from an EMBL/GenBank/DDBJ whole genome shotgun (WGS) entry which is preliminary data.</text>
</comment>
<gene>
    <name evidence="2" type="ORF">ABMA27_014533</name>
</gene>
<evidence type="ECO:0000313" key="3">
    <source>
        <dbReference type="Proteomes" id="UP001549920"/>
    </source>
</evidence>
<keyword evidence="3" id="KW-1185">Reference proteome</keyword>
<feature type="compositionally biased region" description="Polar residues" evidence="1">
    <location>
        <begin position="73"/>
        <end position="120"/>
    </location>
</feature>
<dbReference type="Proteomes" id="UP001549920">
    <property type="component" value="Unassembled WGS sequence"/>
</dbReference>
<protein>
    <submittedName>
        <fullName evidence="2">Uncharacterized protein</fullName>
    </submittedName>
</protein>
<feature type="compositionally biased region" description="Low complexity" evidence="1">
    <location>
        <begin position="10"/>
        <end position="20"/>
    </location>
</feature>
<organism evidence="2 3">
    <name type="scientific">Loxostege sticticalis</name>
    <name type="common">Beet webworm moth</name>
    <dbReference type="NCBI Taxonomy" id="481309"/>
    <lineage>
        <taxon>Eukaryota</taxon>
        <taxon>Metazoa</taxon>
        <taxon>Ecdysozoa</taxon>
        <taxon>Arthropoda</taxon>
        <taxon>Hexapoda</taxon>
        <taxon>Insecta</taxon>
        <taxon>Pterygota</taxon>
        <taxon>Neoptera</taxon>
        <taxon>Endopterygota</taxon>
        <taxon>Lepidoptera</taxon>
        <taxon>Glossata</taxon>
        <taxon>Ditrysia</taxon>
        <taxon>Pyraloidea</taxon>
        <taxon>Crambidae</taxon>
        <taxon>Pyraustinae</taxon>
        <taxon>Loxostege</taxon>
    </lineage>
</organism>
<sequence length="197" mass="22446">MRDIVAAHFANAPAPQAPARNRPPSPASLLTYNSHRRLARPRLGDRRVYRPVRRHTLSRIDETPPQTPRTRSKSLQHSTDFSSTRPILRSRSNISADTSRSVPVCNQSHEIENQVESGSPQYAEPKGSDSASSYDRPVSMTDLPIMVPIDPATGAYIPYPEYTYYHNDGCRLSRFKLKKRMKKFSNKHSNLYLAFMY</sequence>
<dbReference type="EMBL" id="JBEUOH010000006">
    <property type="protein sequence ID" value="KAL0892845.1"/>
    <property type="molecule type" value="Genomic_DNA"/>
</dbReference>
<evidence type="ECO:0000313" key="2">
    <source>
        <dbReference type="EMBL" id="KAL0892845.1"/>
    </source>
</evidence>
<name>A0ABR3I9C6_LOXSC</name>